<name>A0ABP8EM36_9MICO</name>
<evidence type="ECO:0008006" key="4">
    <source>
        <dbReference type="Google" id="ProtNLM"/>
    </source>
</evidence>
<reference evidence="3" key="1">
    <citation type="journal article" date="2019" name="Int. J. Syst. Evol. Microbiol.">
        <title>The Global Catalogue of Microorganisms (GCM) 10K type strain sequencing project: providing services to taxonomists for standard genome sequencing and annotation.</title>
        <authorList>
            <consortium name="The Broad Institute Genomics Platform"/>
            <consortium name="The Broad Institute Genome Sequencing Center for Infectious Disease"/>
            <person name="Wu L."/>
            <person name="Ma J."/>
        </authorList>
    </citation>
    <scope>NUCLEOTIDE SEQUENCE [LARGE SCALE GENOMIC DNA]</scope>
    <source>
        <strain evidence="3">JCM 17458</strain>
    </source>
</reference>
<dbReference type="RefSeq" id="WP_236862903.1">
    <property type="nucleotide sequence ID" value="NZ_BAABAZ010000006.1"/>
</dbReference>
<evidence type="ECO:0000313" key="3">
    <source>
        <dbReference type="Proteomes" id="UP001501586"/>
    </source>
</evidence>
<comment type="caution">
    <text evidence="2">The sequence shown here is derived from an EMBL/GenBank/DDBJ whole genome shotgun (WGS) entry which is preliminary data.</text>
</comment>
<evidence type="ECO:0000313" key="2">
    <source>
        <dbReference type="EMBL" id="GAA4284940.1"/>
    </source>
</evidence>
<organism evidence="2 3">
    <name type="scientific">Brevibacterium daeguense</name>
    <dbReference type="NCBI Taxonomy" id="909936"/>
    <lineage>
        <taxon>Bacteria</taxon>
        <taxon>Bacillati</taxon>
        <taxon>Actinomycetota</taxon>
        <taxon>Actinomycetes</taxon>
        <taxon>Micrococcales</taxon>
        <taxon>Brevibacteriaceae</taxon>
        <taxon>Brevibacterium</taxon>
    </lineage>
</organism>
<keyword evidence="3" id="KW-1185">Reference proteome</keyword>
<feature type="compositionally biased region" description="Basic and acidic residues" evidence="1">
    <location>
        <begin position="18"/>
        <end position="31"/>
    </location>
</feature>
<sequence length="120" mass="13392">MTANPNPESNAGKPNFNRSKESADKVTQDAAKMVEEATKRFEESTERMKEFTSAMMESSKTSGRVVVDNYETAANSIFSMQREMAGTSQVDWVRDTANTQIQFAEEVTGAWVKAARELLK</sequence>
<proteinExistence type="predicted"/>
<gene>
    <name evidence="2" type="ORF">GCM10022261_24710</name>
</gene>
<dbReference type="EMBL" id="BAABAZ010000006">
    <property type="protein sequence ID" value="GAA4284940.1"/>
    <property type="molecule type" value="Genomic_DNA"/>
</dbReference>
<protein>
    <recommendedName>
        <fullName evidence="4">Phasin domain-containing protein</fullName>
    </recommendedName>
</protein>
<dbReference type="Proteomes" id="UP001501586">
    <property type="component" value="Unassembled WGS sequence"/>
</dbReference>
<evidence type="ECO:0000256" key="1">
    <source>
        <dbReference type="SAM" id="MobiDB-lite"/>
    </source>
</evidence>
<accession>A0ABP8EM36</accession>
<feature type="region of interest" description="Disordered" evidence="1">
    <location>
        <begin position="1"/>
        <end position="31"/>
    </location>
</feature>